<protein>
    <submittedName>
        <fullName evidence="1">Uncharacterized protein</fullName>
    </submittedName>
</protein>
<organism evidence="1 2">
    <name type="scientific">Photobacterium damselae</name>
    <dbReference type="NCBI Taxonomy" id="38293"/>
    <lineage>
        <taxon>Bacteria</taxon>
        <taxon>Pseudomonadati</taxon>
        <taxon>Pseudomonadota</taxon>
        <taxon>Gammaproteobacteria</taxon>
        <taxon>Vibrionales</taxon>
        <taxon>Vibrionaceae</taxon>
        <taxon>Photobacterium</taxon>
    </lineage>
</organism>
<dbReference type="EMBL" id="UATL01000002">
    <property type="protein sequence ID" value="SPY43725.1"/>
    <property type="molecule type" value="Genomic_DNA"/>
</dbReference>
<evidence type="ECO:0000313" key="1">
    <source>
        <dbReference type="EMBL" id="SPY43725.1"/>
    </source>
</evidence>
<dbReference type="AlphaFoldDB" id="A0A2T3QCX7"/>
<dbReference type="OrthoDB" id="6638186at2"/>
<proteinExistence type="predicted"/>
<reference evidence="1 2" key="1">
    <citation type="submission" date="2018-06" db="EMBL/GenBank/DDBJ databases">
        <authorList>
            <consortium name="Pathogen Informatics"/>
            <person name="Doyle S."/>
        </authorList>
    </citation>
    <scope>NUCLEOTIDE SEQUENCE [LARGE SCALE GENOMIC DNA]</scope>
    <source>
        <strain evidence="1 2">NCTC11647</strain>
    </source>
</reference>
<dbReference type="Proteomes" id="UP000251647">
    <property type="component" value="Unassembled WGS sequence"/>
</dbReference>
<evidence type="ECO:0000313" key="2">
    <source>
        <dbReference type="Proteomes" id="UP000251647"/>
    </source>
</evidence>
<gene>
    <name evidence="1" type="ORF">NCTC11647_02640</name>
</gene>
<sequence length="185" mass="20678">MKSRLLFYYKIIAMLALFVLSRFVRHSIYLIFSLGVAFITVDTLALCSLSPILSTLQNISAAVFTLAGIWIAYSYPEAISAYTNPDKVILASGDETKRIENLVLIILTSAFVIIGILIFNMSVVLLQPLDYVQEHKSIFKLLAVTSVVYLAVIQVVAILTVMFTNIQFVNELHKKNTENLANKDL</sequence>
<dbReference type="RefSeq" id="WP_036766443.1">
    <property type="nucleotide sequence ID" value="NZ_PYOG01000028.1"/>
</dbReference>
<accession>A0A2T3QCX7</accession>
<name>A0A2T3QCX7_PHODM</name>